<proteinExistence type="predicted"/>
<organism evidence="3 4">
    <name type="scientific">Kushneria pakistanensis</name>
    <dbReference type="NCBI Taxonomy" id="1508770"/>
    <lineage>
        <taxon>Bacteria</taxon>
        <taxon>Pseudomonadati</taxon>
        <taxon>Pseudomonadota</taxon>
        <taxon>Gammaproteobacteria</taxon>
        <taxon>Oceanospirillales</taxon>
        <taxon>Halomonadaceae</taxon>
        <taxon>Kushneria</taxon>
    </lineage>
</organism>
<sequence>MTPRISEPVRKKRVWIGFIVLFALINPWYFAADAGSTLIMGIPLWALIILAASLGLSIFITWTIQTQWRTDSDERYDSGKEGGAGKENGDEHGRGARRDGEA</sequence>
<keyword evidence="4" id="KW-1185">Reference proteome</keyword>
<evidence type="ECO:0000313" key="4">
    <source>
        <dbReference type="Proteomes" id="UP000604243"/>
    </source>
</evidence>
<feature type="transmembrane region" description="Helical" evidence="2">
    <location>
        <begin position="42"/>
        <end position="64"/>
    </location>
</feature>
<protein>
    <recommendedName>
        <fullName evidence="5">DUF3311 domain-containing protein</fullName>
    </recommendedName>
</protein>
<evidence type="ECO:0000313" key="3">
    <source>
        <dbReference type="EMBL" id="GHC24116.1"/>
    </source>
</evidence>
<evidence type="ECO:0000256" key="1">
    <source>
        <dbReference type="SAM" id="MobiDB-lite"/>
    </source>
</evidence>
<reference evidence="4" key="1">
    <citation type="journal article" date="2019" name="Int. J. Syst. Evol. Microbiol.">
        <title>The Global Catalogue of Microorganisms (GCM) 10K type strain sequencing project: providing services to taxonomists for standard genome sequencing and annotation.</title>
        <authorList>
            <consortium name="The Broad Institute Genomics Platform"/>
            <consortium name="The Broad Institute Genome Sequencing Center for Infectious Disease"/>
            <person name="Wu L."/>
            <person name="Ma J."/>
        </authorList>
    </citation>
    <scope>NUCLEOTIDE SEQUENCE [LARGE SCALE GENOMIC DNA]</scope>
    <source>
        <strain evidence="4">KCTC 42082</strain>
    </source>
</reference>
<comment type="caution">
    <text evidence="3">The sequence shown here is derived from an EMBL/GenBank/DDBJ whole genome shotgun (WGS) entry which is preliminary data.</text>
</comment>
<evidence type="ECO:0000256" key="2">
    <source>
        <dbReference type="SAM" id="Phobius"/>
    </source>
</evidence>
<feature type="transmembrane region" description="Helical" evidence="2">
    <location>
        <begin position="12"/>
        <end position="30"/>
    </location>
</feature>
<keyword evidence="2" id="KW-0472">Membrane</keyword>
<keyword evidence="2" id="KW-0812">Transmembrane</keyword>
<accession>A0ABQ3FH37</accession>
<evidence type="ECO:0008006" key="5">
    <source>
        <dbReference type="Google" id="ProtNLM"/>
    </source>
</evidence>
<gene>
    <name evidence="3" type="ORF">GCM10010082_15720</name>
</gene>
<name>A0ABQ3FH37_9GAMM</name>
<keyword evidence="2" id="KW-1133">Transmembrane helix</keyword>
<dbReference type="Proteomes" id="UP000604243">
    <property type="component" value="Unassembled WGS sequence"/>
</dbReference>
<feature type="region of interest" description="Disordered" evidence="1">
    <location>
        <begin position="70"/>
        <end position="102"/>
    </location>
</feature>
<dbReference type="RefSeq" id="WP_189516850.1">
    <property type="nucleotide sequence ID" value="NZ_BMZM01000002.1"/>
</dbReference>
<dbReference type="EMBL" id="BMZM01000002">
    <property type="protein sequence ID" value="GHC24116.1"/>
    <property type="molecule type" value="Genomic_DNA"/>
</dbReference>